<evidence type="ECO:0000313" key="4">
    <source>
        <dbReference type="Proteomes" id="UP000492821"/>
    </source>
</evidence>
<dbReference type="InterPro" id="IPR043197">
    <property type="entry name" value="Plakin"/>
</dbReference>
<dbReference type="GO" id="GO:0016020">
    <property type="term" value="C:membrane"/>
    <property type="evidence" value="ECO:0007669"/>
    <property type="project" value="TreeGrafter"/>
</dbReference>
<dbReference type="Gene3D" id="1.20.58.60">
    <property type="match status" value="1"/>
</dbReference>
<reference evidence="4" key="1">
    <citation type="journal article" date="2013" name="Genetics">
        <title>The draft genome and transcriptome of Panagrellus redivivus are shaped by the harsh demands of a free-living lifestyle.</title>
        <authorList>
            <person name="Srinivasan J."/>
            <person name="Dillman A.R."/>
            <person name="Macchietto M.G."/>
            <person name="Heikkinen L."/>
            <person name="Lakso M."/>
            <person name="Fracchia K.M."/>
            <person name="Antoshechkin I."/>
            <person name="Mortazavi A."/>
            <person name="Wong G."/>
            <person name="Sternberg P.W."/>
        </authorList>
    </citation>
    <scope>NUCLEOTIDE SEQUENCE [LARGE SCALE GENOMIC DNA]</scope>
    <source>
        <strain evidence="4">MT8872</strain>
    </source>
</reference>
<feature type="domain" description="Desmoplakin SH3" evidence="3">
    <location>
        <begin position="156"/>
        <end position="219"/>
    </location>
</feature>
<dbReference type="Proteomes" id="UP000492821">
    <property type="component" value="Unassembled WGS sequence"/>
</dbReference>
<dbReference type="GO" id="GO:0030056">
    <property type="term" value="C:hemidesmosome"/>
    <property type="evidence" value="ECO:0007669"/>
    <property type="project" value="TreeGrafter"/>
</dbReference>
<evidence type="ECO:0000259" key="3">
    <source>
        <dbReference type="Pfam" id="PF17902"/>
    </source>
</evidence>
<dbReference type="GO" id="GO:0005737">
    <property type="term" value="C:cytoplasm"/>
    <property type="evidence" value="ECO:0007669"/>
    <property type="project" value="TreeGrafter"/>
</dbReference>
<dbReference type="PANTHER" id="PTHR23169:SF23">
    <property type="entry name" value="SHORT STOP, ISOFORM H"/>
    <property type="match status" value="1"/>
</dbReference>
<keyword evidence="1" id="KW-0597">Phosphoprotein</keyword>
<proteinExistence type="predicted"/>
<dbReference type="GO" id="GO:0045104">
    <property type="term" value="P:intermediate filament cytoskeleton organization"/>
    <property type="evidence" value="ECO:0007669"/>
    <property type="project" value="InterPro"/>
</dbReference>
<dbReference type="Pfam" id="PF17902">
    <property type="entry name" value="SH3_10"/>
    <property type="match status" value="1"/>
</dbReference>
<dbReference type="GO" id="GO:0042060">
    <property type="term" value="P:wound healing"/>
    <property type="evidence" value="ECO:0007669"/>
    <property type="project" value="TreeGrafter"/>
</dbReference>
<keyword evidence="2" id="KW-0677">Repeat</keyword>
<evidence type="ECO:0000256" key="2">
    <source>
        <dbReference type="ARBA" id="ARBA00022737"/>
    </source>
</evidence>
<dbReference type="GO" id="GO:0031122">
    <property type="term" value="P:cytoplasmic microtubule organization"/>
    <property type="evidence" value="ECO:0007669"/>
    <property type="project" value="TreeGrafter"/>
</dbReference>
<dbReference type="Gene3D" id="2.30.30.40">
    <property type="entry name" value="SH3 Domains"/>
    <property type="match status" value="1"/>
</dbReference>
<dbReference type="GO" id="GO:0005882">
    <property type="term" value="C:intermediate filament"/>
    <property type="evidence" value="ECO:0007669"/>
    <property type="project" value="TreeGrafter"/>
</dbReference>
<sequence length="868" mass="100260">MDRREYRDFESVSKSESRLHVVDDNANIPVPSSSTAPRLARLPGDPITTYEERYESSVEVDRWVETQSIETRKLDRHDRMIMKIKVDEIAVVEEGHIIAGTDFNVLVLVVAPGSHIDRRSDAFTTLPQGRNDIEDEIERFHGLVMSLADRSAHISPLWQRGERIRSPINVTAWCNYKNKDVEIRVGDDVTLLDNSDLINWTVRVDGITTSVPSVVFRIPPPDSQLTAQLTRLAAQLEVFLSDVKKKYMVDWWSRTMYLPPWLTAICYFMMFNMDSEYELLMLILQNFKFINESEANAYFCSELLWPSDFKDPNTLRHPFSGARSQKLQQDLNDDFIAIEEYGDEFETCNPLGAKKGKHKVMGKYCRILNLGDHVSSTLMQIFLYLIGTSDDFKKYRNTTLLWTLEELKELETSGIWAYDKHGRFRRIPVVLFSSVGDNLYSNDVNGLQMSFSNGRPCRACPLKYAELVKLVSLNGIRLRSRESYDAAVNDPSSLPKDTGIHRRCAFNELQFYHCMEAIVFDPMHDLGHGHGSWFLKGVLKSIIVDNNIISLEELNALIEEFPFHGRHQSTKPGPLPLNLFVQRRTEHCTGNKRRRRIVSEEQEDDTDAEDEAIIGNGKTITQSASQMVTLLTFLPLILRSFADELQHVPEWTEFLHFQRMLDIIFSHSLEKAHVTELRILTEQHLAFCVRRWKQVLPKAHFLLHYPDAMLQMGPLRHYWCFSYESKHQTFKRYADTIFCYKNIPKSLAYKNQLSLIPFLKVIQQGNYCETYSEFVIHQKLYLPNKKVVFSQNNTIFVGTIQSIGTCNNETHLNLCHVNPVSFDSTLHCYVYDPDDSNVSVVIPHHALVIPLPIHLYCNRYFRVVSAHA</sequence>
<dbReference type="GO" id="GO:0005198">
    <property type="term" value="F:structural molecule activity"/>
    <property type="evidence" value="ECO:0007669"/>
    <property type="project" value="TreeGrafter"/>
</dbReference>
<keyword evidence="4" id="KW-1185">Reference proteome</keyword>
<accession>A0A7E4VBR1</accession>
<dbReference type="AlphaFoldDB" id="A0A7E4VBR1"/>
<organism evidence="4 5">
    <name type="scientific">Panagrellus redivivus</name>
    <name type="common">Microworm</name>
    <dbReference type="NCBI Taxonomy" id="6233"/>
    <lineage>
        <taxon>Eukaryota</taxon>
        <taxon>Metazoa</taxon>
        <taxon>Ecdysozoa</taxon>
        <taxon>Nematoda</taxon>
        <taxon>Chromadorea</taxon>
        <taxon>Rhabditida</taxon>
        <taxon>Tylenchina</taxon>
        <taxon>Panagrolaimomorpha</taxon>
        <taxon>Panagrolaimoidea</taxon>
        <taxon>Panagrolaimidae</taxon>
        <taxon>Panagrellus</taxon>
    </lineage>
</organism>
<reference evidence="5" key="2">
    <citation type="submission" date="2020-10" db="UniProtKB">
        <authorList>
            <consortium name="WormBaseParasite"/>
        </authorList>
    </citation>
    <scope>IDENTIFICATION</scope>
</reference>
<dbReference type="InterPro" id="IPR041615">
    <property type="entry name" value="Desmoplakin_SH3"/>
</dbReference>
<dbReference type="WBParaSite" id="Pan_g18513.t1">
    <property type="protein sequence ID" value="Pan_g18513.t1"/>
    <property type="gene ID" value="Pan_g18513"/>
</dbReference>
<evidence type="ECO:0000313" key="5">
    <source>
        <dbReference type="WBParaSite" id="Pan_g18513.t1"/>
    </source>
</evidence>
<protein>
    <submittedName>
        <fullName evidence="5">SH3_10 domain-containing protein</fullName>
    </submittedName>
</protein>
<dbReference type="PANTHER" id="PTHR23169">
    <property type="entry name" value="ENVOPLAKIN"/>
    <property type="match status" value="1"/>
</dbReference>
<evidence type="ECO:0000256" key="1">
    <source>
        <dbReference type="ARBA" id="ARBA00022553"/>
    </source>
</evidence>
<name>A0A7E4VBR1_PANRE</name>